<keyword evidence="6 11" id="KW-0798">TonB box</keyword>
<dbReference type="Pfam" id="PF00593">
    <property type="entry name" value="TonB_dep_Rec_b-barrel"/>
    <property type="match status" value="1"/>
</dbReference>
<dbReference type="InterPro" id="IPR000531">
    <property type="entry name" value="Beta-barrel_TonB"/>
</dbReference>
<dbReference type="CDD" id="cd01347">
    <property type="entry name" value="ligand_gated_channel"/>
    <property type="match status" value="1"/>
</dbReference>
<evidence type="ECO:0000256" key="8">
    <source>
        <dbReference type="ARBA" id="ARBA00023170"/>
    </source>
</evidence>
<organism evidence="14 15">
    <name type="scientific">Namhaeicola litoreus</name>
    <dbReference type="NCBI Taxonomy" id="1052145"/>
    <lineage>
        <taxon>Bacteria</taxon>
        <taxon>Pseudomonadati</taxon>
        <taxon>Bacteroidota</taxon>
        <taxon>Flavobacteriia</taxon>
        <taxon>Flavobacteriales</taxon>
        <taxon>Flavobacteriaceae</taxon>
        <taxon>Namhaeicola</taxon>
    </lineage>
</organism>
<evidence type="ECO:0000313" key="14">
    <source>
        <dbReference type="EMBL" id="MFD1315026.1"/>
    </source>
</evidence>
<keyword evidence="9 10" id="KW-0998">Cell outer membrane</keyword>
<keyword evidence="15" id="KW-1185">Reference proteome</keyword>
<dbReference type="RefSeq" id="WP_377176950.1">
    <property type="nucleotide sequence ID" value="NZ_JBHTMY010000002.1"/>
</dbReference>
<evidence type="ECO:0000256" key="5">
    <source>
        <dbReference type="ARBA" id="ARBA00022729"/>
    </source>
</evidence>
<evidence type="ECO:0000256" key="10">
    <source>
        <dbReference type="PROSITE-ProRule" id="PRU01360"/>
    </source>
</evidence>
<feature type="domain" description="TonB-dependent receptor-like beta-barrel" evidence="12">
    <location>
        <begin position="347"/>
        <end position="790"/>
    </location>
</feature>
<accession>A0ABW3Y1J6</accession>
<evidence type="ECO:0000256" key="1">
    <source>
        <dbReference type="ARBA" id="ARBA00004571"/>
    </source>
</evidence>
<dbReference type="Pfam" id="PF07715">
    <property type="entry name" value="Plug"/>
    <property type="match status" value="1"/>
</dbReference>
<dbReference type="PANTHER" id="PTHR30069">
    <property type="entry name" value="TONB-DEPENDENT OUTER MEMBRANE RECEPTOR"/>
    <property type="match status" value="1"/>
</dbReference>
<dbReference type="SUPFAM" id="SSF56935">
    <property type="entry name" value="Porins"/>
    <property type="match status" value="1"/>
</dbReference>
<keyword evidence="3 10" id="KW-1134">Transmembrane beta strand</keyword>
<dbReference type="Gene3D" id="2.40.170.20">
    <property type="entry name" value="TonB-dependent receptor, beta-barrel domain"/>
    <property type="match status" value="1"/>
</dbReference>
<evidence type="ECO:0000256" key="11">
    <source>
        <dbReference type="RuleBase" id="RU003357"/>
    </source>
</evidence>
<dbReference type="Gene3D" id="2.170.130.10">
    <property type="entry name" value="TonB-dependent receptor, plug domain"/>
    <property type="match status" value="1"/>
</dbReference>
<reference evidence="15" key="1">
    <citation type="journal article" date="2019" name="Int. J. Syst. Evol. Microbiol.">
        <title>The Global Catalogue of Microorganisms (GCM) 10K type strain sequencing project: providing services to taxonomists for standard genome sequencing and annotation.</title>
        <authorList>
            <consortium name="The Broad Institute Genomics Platform"/>
            <consortium name="The Broad Institute Genome Sequencing Center for Infectious Disease"/>
            <person name="Wu L."/>
            <person name="Ma J."/>
        </authorList>
    </citation>
    <scope>NUCLEOTIDE SEQUENCE [LARGE SCALE GENOMIC DNA]</scope>
    <source>
        <strain evidence="15">CCUG 61485</strain>
    </source>
</reference>
<keyword evidence="2 10" id="KW-0813">Transport</keyword>
<evidence type="ECO:0000256" key="9">
    <source>
        <dbReference type="ARBA" id="ARBA00023237"/>
    </source>
</evidence>
<feature type="domain" description="TonB-dependent receptor plug" evidence="13">
    <location>
        <begin position="114"/>
        <end position="219"/>
    </location>
</feature>
<dbReference type="PROSITE" id="PS52016">
    <property type="entry name" value="TONB_DEPENDENT_REC_3"/>
    <property type="match status" value="1"/>
</dbReference>
<comment type="caution">
    <text evidence="14">The sequence shown here is derived from an EMBL/GenBank/DDBJ whole genome shotgun (WGS) entry which is preliminary data.</text>
</comment>
<evidence type="ECO:0000256" key="6">
    <source>
        <dbReference type="ARBA" id="ARBA00023077"/>
    </source>
</evidence>
<dbReference type="InterPro" id="IPR037066">
    <property type="entry name" value="Plug_dom_sf"/>
</dbReference>
<evidence type="ECO:0000256" key="2">
    <source>
        <dbReference type="ARBA" id="ARBA00022448"/>
    </source>
</evidence>
<dbReference type="Proteomes" id="UP001597201">
    <property type="component" value="Unassembled WGS sequence"/>
</dbReference>
<dbReference type="InterPro" id="IPR039426">
    <property type="entry name" value="TonB-dep_rcpt-like"/>
</dbReference>
<keyword evidence="8 14" id="KW-0675">Receptor</keyword>
<sequence length="817" mass="93207">MKNQVSFLLFFMGQLLVAQHCFVFDKDSGFPIQNVSIFNEMNDKVVLTDKNGRADLSSFSEMDILFFTHISYVELEVLKKHVVNTDLKVFMQFKAESLDEVFLSVTKKSESRSRIAEQVAVFSIKDIQRFSPQNSADMLSDIPGIRVQRTQFGGGSPVLRGMESNRVLLVVDGVRMNNAVYRKGHLQNSITVSPNILERTEVIFGPSSVIYGSDALGGVIHYYTRKPHISEIHRANVDFMTRYSSVNDEFTSYGGVELQFPKFASFTAITYSNFGDLRMGKNRRHGFDDWGKQFYYSDNTDRYYNPYPIENDNTSIQRNIGYEQLDILQKVILPVSKNTDILFNLQYSTSSDIPRYDKLNEYGDDGLKYAEWHYGPQNRFLLSTQLLLNPNKSYMKTGAITLAYQDIEESNVERRFSNLDRSSELDNIDVFSINADFSTPLNNESKRVFSYGAEMAYNDVTSTSLGETLEVEGNKITGVSAYYNTPTRYPDGGSNYTSLAAYVDFRQDLSPQSTLNTGVRLTHTDLNAKWIDSTFFDLPYDKVHLRNTAVTLTAGYVFKPTQDWQINTVFSSGFRSPNIDDIGKVREKRGKVSVPNTNLRPEYAYNFELGINKYFFSRNYYVSLTGYYTLLDDYIYRAPHEINGSNTIIYEGEELEMTANVNMDKAYVIGSTLLFRGNFTNTLTGNASLTLTKGKAYDTGEPMSSIPPIFGNVGLDYNKNRWDSGLYFRFNGRKKLEDFNLDEGIDNVEETPFIVETQSYYGTPSWMTLDYYLRYRITNQIHLQAGVDNIFDEHYKEFASGISAPGRNYALTLSASF</sequence>
<dbReference type="InterPro" id="IPR010917">
    <property type="entry name" value="TonB_rcpt_CS"/>
</dbReference>
<dbReference type="PANTHER" id="PTHR30069:SF29">
    <property type="entry name" value="HEMOGLOBIN AND HEMOGLOBIN-HAPTOGLOBIN-BINDING PROTEIN 1-RELATED"/>
    <property type="match status" value="1"/>
</dbReference>
<dbReference type="EMBL" id="JBHTMY010000002">
    <property type="protein sequence ID" value="MFD1315026.1"/>
    <property type="molecule type" value="Genomic_DNA"/>
</dbReference>
<keyword evidence="7 10" id="KW-0472">Membrane</keyword>
<gene>
    <name evidence="14" type="ORF">ACFQ39_05315</name>
</gene>
<comment type="similarity">
    <text evidence="10 11">Belongs to the TonB-dependent receptor family.</text>
</comment>
<evidence type="ECO:0000259" key="12">
    <source>
        <dbReference type="Pfam" id="PF00593"/>
    </source>
</evidence>
<evidence type="ECO:0000256" key="4">
    <source>
        <dbReference type="ARBA" id="ARBA00022692"/>
    </source>
</evidence>
<proteinExistence type="inferred from homology"/>
<evidence type="ECO:0000313" key="15">
    <source>
        <dbReference type="Proteomes" id="UP001597201"/>
    </source>
</evidence>
<dbReference type="InterPro" id="IPR036942">
    <property type="entry name" value="Beta-barrel_TonB_sf"/>
</dbReference>
<name>A0ABW3Y1J6_9FLAO</name>
<dbReference type="InterPro" id="IPR012910">
    <property type="entry name" value="Plug_dom"/>
</dbReference>
<keyword evidence="4 10" id="KW-0812">Transmembrane</keyword>
<keyword evidence="5" id="KW-0732">Signal</keyword>
<evidence type="ECO:0000256" key="7">
    <source>
        <dbReference type="ARBA" id="ARBA00023136"/>
    </source>
</evidence>
<evidence type="ECO:0000259" key="13">
    <source>
        <dbReference type="Pfam" id="PF07715"/>
    </source>
</evidence>
<comment type="subcellular location">
    <subcellularLocation>
        <location evidence="1 10">Cell outer membrane</location>
        <topology evidence="1 10">Multi-pass membrane protein</topology>
    </subcellularLocation>
</comment>
<protein>
    <submittedName>
        <fullName evidence="14">TonB-dependent receptor plug domain-containing protein</fullName>
    </submittedName>
</protein>
<evidence type="ECO:0000256" key="3">
    <source>
        <dbReference type="ARBA" id="ARBA00022452"/>
    </source>
</evidence>
<dbReference type="PROSITE" id="PS01156">
    <property type="entry name" value="TONB_DEPENDENT_REC_2"/>
    <property type="match status" value="1"/>
</dbReference>